<comment type="caution">
    <text evidence="1">The sequence shown here is derived from an EMBL/GenBank/DDBJ whole genome shotgun (WGS) entry which is preliminary data.</text>
</comment>
<evidence type="ECO:0000313" key="2">
    <source>
        <dbReference type="Proteomes" id="UP001153331"/>
    </source>
</evidence>
<name>A0ACC2IAS0_9PLEO</name>
<keyword evidence="2" id="KW-1185">Reference proteome</keyword>
<sequence>MKITSVLSIAVAVPVVLALPEPAAQLEKRIGNCGNQCPANKKAVVRTSYSDIMGHEFADSYQLMDRSIDKTIASRNILADSVCGKYNNGYTVYCSGDKVTSVTVPSGNNYKCTAKNNVCSATTGINTSVYRILACC</sequence>
<reference evidence="1" key="1">
    <citation type="submission" date="2022-11" db="EMBL/GenBank/DDBJ databases">
        <title>Genome Sequence of Boeremia exigua.</title>
        <authorList>
            <person name="Buettner E."/>
        </authorList>
    </citation>
    <scope>NUCLEOTIDE SEQUENCE</scope>
    <source>
        <strain evidence="1">CU02</strain>
    </source>
</reference>
<evidence type="ECO:0000313" key="1">
    <source>
        <dbReference type="EMBL" id="KAJ8112253.1"/>
    </source>
</evidence>
<protein>
    <submittedName>
        <fullName evidence="1">Uncharacterized protein</fullName>
    </submittedName>
</protein>
<gene>
    <name evidence="1" type="ORF">OPT61_g5338</name>
</gene>
<proteinExistence type="predicted"/>
<dbReference type="Proteomes" id="UP001153331">
    <property type="component" value="Unassembled WGS sequence"/>
</dbReference>
<accession>A0ACC2IAS0</accession>
<organism evidence="1 2">
    <name type="scientific">Boeremia exigua</name>
    <dbReference type="NCBI Taxonomy" id="749465"/>
    <lineage>
        <taxon>Eukaryota</taxon>
        <taxon>Fungi</taxon>
        <taxon>Dikarya</taxon>
        <taxon>Ascomycota</taxon>
        <taxon>Pezizomycotina</taxon>
        <taxon>Dothideomycetes</taxon>
        <taxon>Pleosporomycetidae</taxon>
        <taxon>Pleosporales</taxon>
        <taxon>Pleosporineae</taxon>
        <taxon>Didymellaceae</taxon>
        <taxon>Boeremia</taxon>
    </lineage>
</organism>
<dbReference type="EMBL" id="JAPHNI010000339">
    <property type="protein sequence ID" value="KAJ8112253.1"/>
    <property type="molecule type" value="Genomic_DNA"/>
</dbReference>